<proteinExistence type="predicted"/>
<reference evidence="1 2" key="1">
    <citation type="submission" date="2019-07" db="EMBL/GenBank/DDBJ databases">
        <title>De Novo Assembly of kiwifruit Actinidia rufa.</title>
        <authorList>
            <person name="Sugita-Konishi S."/>
            <person name="Sato K."/>
            <person name="Mori E."/>
            <person name="Abe Y."/>
            <person name="Kisaki G."/>
            <person name="Hamano K."/>
            <person name="Suezawa K."/>
            <person name="Otani M."/>
            <person name="Fukuda T."/>
            <person name="Manabe T."/>
            <person name="Gomi K."/>
            <person name="Tabuchi M."/>
            <person name="Akimitsu K."/>
            <person name="Kataoka I."/>
        </authorList>
    </citation>
    <scope>NUCLEOTIDE SEQUENCE [LARGE SCALE GENOMIC DNA]</scope>
    <source>
        <strain evidence="2">cv. Fuchu</strain>
    </source>
</reference>
<keyword evidence="2" id="KW-1185">Reference proteome</keyword>
<evidence type="ECO:0000313" key="1">
    <source>
        <dbReference type="EMBL" id="GFZ17801.1"/>
    </source>
</evidence>
<dbReference type="OrthoDB" id="3388at2759"/>
<protein>
    <submittedName>
        <fullName evidence="1">Protein-tyrosine phosphatase</fullName>
    </submittedName>
</protein>
<dbReference type="EMBL" id="BJWL01000026">
    <property type="protein sequence ID" value="GFZ17801.1"/>
    <property type="molecule type" value="Genomic_DNA"/>
</dbReference>
<dbReference type="AlphaFoldDB" id="A0A7J0H456"/>
<sequence length="136" mass="15798">MAVSHFCVYILRCEGLAAQESENSLGRCRPMWPSDFRDFDLILTMDKQNRGGGRDSADILGALERRNFRENLPADAHKKVIVRSTMKVKFLTLTMADHKALRRFSIYLKMPVNHFWTAFYWKRVAFKILNVSVEAN</sequence>
<dbReference type="PANTHER" id="PTHR47439">
    <property type="entry name" value="LOW MOLECULAR WEIGHT PHOSPHOTYROSINE PROTEIN PHOSPHATASE-RELATED"/>
    <property type="match status" value="1"/>
</dbReference>
<comment type="caution">
    <text evidence="1">The sequence shown here is derived from an EMBL/GenBank/DDBJ whole genome shotgun (WGS) entry which is preliminary data.</text>
</comment>
<organism evidence="1 2">
    <name type="scientific">Actinidia rufa</name>
    <dbReference type="NCBI Taxonomy" id="165716"/>
    <lineage>
        <taxon>Eukaryota</taxon>
        <taxon>Viridiplantae</taxon>
        <taxon>Streptophyta</taxon>
        <taxon>Embryophyta</taxon>
        <taxon>Tracheophyta</taxon>
        <taxon>Spermatophyta</taxon>
        <taxon>Magnoliopsida</taxon>
        <taxon>eudicotyledons</taxon>
        <taxon>Gunneridae</taxon>
        <taxon>Pentapetalae</taxon>
        <taxon>asterids</taxon>
        <taxon>Ericales</taxon>
        <taxon>Actinidiaceae</taxon>
        <taxon>Actinidia</taxon>
    </lineage>
</organism>
<name>A0A7J0H456_9ERIC</name>
<dbReference type="PANTHER" id="PTHR47439:SF1">
    <property type="entry name" value="ACID PHOSPHATASE"/>
    <property type="match status" value="1"/>
</dbReference>
<evidence type="ECO:0000313" key="2">
    <source>
        <dbReference type="Proteomes" id="UP000585474"/>
    </source>
</evidence>
<dbReference type="InterPro" id="IPR052995">
    <property type="entry name" value="LMW-PTP"/>
</dbReference>
<accession>A0A7J0H456</accession>
<gene>
    <name evidence="1" type="ORF">Acr_26g0010710</name>
</gene>
<dbReference type="Proteomes" id="UP000585474">
    <property type="component" value="Unassembled WGS sequence"/>
</dbReference>